<organism evidence="4 5">
    <name type="scientific">Campylobacter hominis (strain ATCC BAA-381 / DSM 21671 / CCUG 45161 / LMG 19568 / NCTC 13146 / CH001A)</name>
    <dbReference type="NCBI Taxonomy" id="360107"/>
    <lineage>
        <taxon>Bacteria</taxon>
        <taxon>Pseudomonadati</taxon>
        <taxon>Campylobacterota</taxon>
        <taxon>Epsilonproteobacteria</taxon>
        <taxon>Campylobacterales</taxon>
        <taxon>Campylobacteraceae</taxon>
        <taxon>Campylobacter</taxon>
    </lineage>
</organism>
<dbReference type="OrthoDB" id="9765786at2"/>
<dbReference type="PANTHER" id="PTHR21666">
    <property type="entry name" value="PEPTIDASE-RELATED"/>
    <property type="match status" value="1"/>
</dbReference>
<dbReference type="KEGG" id="cha:CHAB381_1684"/>
<dbReference type="eggNOG" id="COG0739">
    <property type="taxonomic scope" value="Bacteria"/>
</dbReference>
<feature type="domain" description="M23ase beta-sheet core" evidence="3">
    <location>
        <begin position="334"/>
        <end position="427"/>
    </location>
</feature>
<keyword evidence="5" id="KW-1185">Reference proteome</keyword>
<gene>
    <name evidence="4" type="ordered locus">CHAB381_1684</name>
</gene>
<dbReference type="EMBL" id="CP000776">
    <property type="protein sequence ID" value="ABS51794.1"/>
    <property type="molecule type" value="Genomic_DNA"/>
</dbReference>
<keyword evidence="2" id="KW-0812">Transmembrane</keyword>
<dbReference type="GO" id="GO:0004222">
    <property type="term" value="F:metalloendopeptidase activity"/>
    <property type="evidence" value="ECO:0007669"/>
    <property type="project" value="TreeGrafter"/>
</dbReference>
<reference evidence="5" key="1">
    <citation type="submission" date="2007-07" db="EMBL/GenBank/DDBJ databases">
        <title>Complete genome sequence of Campylobacter hominis ATCC BAA-381, a commensal isolated from the human gastrointestinal tract.</title>
        <authorList>
            <person name="Fouts D.E."/>
            <person name="Mongodin E.F."/>
            <person name="Puiu D."/>
            <person name="Sebastian Y."/>
            <person name="Miller W.G."/>
            <person name="Mandrell R.E."/>
            <person name="Nelson K.E."/>
        </authorList>
    </citation>
    <scope>NUCLEOTIDE SEQUENCE [LARGE SCALE GENOMIC DNA]</scope>
    <source>
        <strain evidence="5">ATCC BAA-381 / LMG 19568 / NCTC 13146 / CH001A</strain>
    </source>
</reference>
<dbReference type="STRING" id="360107.CHAB381_1684"/>
<dbReference type="Proteomes" id="UP000002407">
    <property type="component" value="Chromosome"/>
</dbReference>
<dbReference type="RefSeq" id="WP_012109502.1">
    <property type="nucleotide sequence ID" value="NC_009714.1"/>
</dbReference>
<dbReference type="InterPro" id="IPR016047">
    <property type="entry name" value="M23ase_b-sheet_dom"/>
</dbReference>
<accession>A7I3V5</accession>
<keyword evidence="2" id="KW-1133">Transmembrane helix</keyword>
<dbReference type="InterPro" id="IPR011055">
    <property type="entry name" value="Dup_hybrid_motif"/>
</dbReference>
<evidence type="ECO:0000313" key="5">
    <source>
        <dbReference type="Proteomes" id="UP000002407"/>
    </source>
</evidence>
<dbReference type="PANTHER" id="PTHR21666:SF289">
    <property type="entry name" value="L-ALA--D-GLU ENDOPEPTIDASE"/>
    <property type="match status" value="1"/>
</dbReference>
<keyword evidence="1" id="KW-0732">Signal</keyword>
<dbReference type="SUPFAM" id="SSF51261">
    <property type="entry name" value="Duplicated hybrid motif"/>
    <property type="match status" value="1"/>
</dbReference>
<proteinExistence type="predicted"/>
<evidence type="ECO:0000313" key="4">
    <source>
        <dbReference type="EMBL" id="ABS51794.1"/>
    </source>
</evidence>
<sequence length="453" mass="51423">MRRGKFKILFYFVILVCLVFGIYMFLNSKLFERNAPKIEIEDIIYSNLKTPLPVYIKDDSGIKFVEISLYDGNNKTTIYNENFTVIAPEQRFELTFPKGMMVNKNANYEIEIKATDNSKWNFTMGNTSIKRAKIIIDNKKPFVEVIGKSYKISKGGSAVVVFKANDEMLKDVYIKTNYGKNFIPVKFIKDGFYASLVAWPANQNEFSADIVAVDVAGNESVSRIRYFYQDRNYKISNIKLNENFINGKVSDLADTYAQNSDELKGVDKFKFVNETLRGKNEELIYSFSSKVPETELSNFKISPFYPLKNAAAVASFGDHRIYSWEDNQISESWHLGLDLASVANAEIINSNDGVVVFSGENGIYGLNIGVYYGFGLYAIYGHCSASNFTEGTQIKAGEILGKTGSSGFAFGDHLHFGVLVQGVEVRPEEWMDEKWMKENIYDILENSKEMIRN</sequence>
<keyword evidence="2" id="KW-0472">Membrane</keyword>
<dbReference type="HOGENOM" id="CLU_048239_0_0_7"/>
<dbReference type="AlphaFoldDB" id="A7I3V5"/>
<dbReference type="Pfam" id="PF01551">
    <property type="entry name" value="Peptidase_M23"/>
    <property type="match status" value="1"/>
</dbReference>
<dbReference type="CDD" id="cd12797">
    <property type="entry name" value="M23_peptidase"/>
    <property type="match status" value="1"/>
</dbReference>
<dbReference type="Gene3D" id="2.70.70.10">
    <property type="entry name" value="Glucose Permease (Domain IIA)"/>
    <property type="match status" value="1"/>
</dbReference>
<feature type="transmembrane region" description="Helical" evidence="2">
    <location>
        <begin position="9"/>
        <end position="26"/>
    </location>
</feature>
<evidence type="ECO:0000259" key="3">
    <source>
        <dbReference type="Pfam" id="PF01551"/>
    </source>
</evidence>
<evidence type="ECO:0000256" key="1">
    <source>
        <dbReference type="ARBA" id="ARBA00022729"/>
    </source>
</evidence>
<protein>
    <submittedName>
        <fullName evidence="4">Peptidase M23B</fullName>
    </submittedName>
</protein>
<dbReference type="InterPro" id="IPR050570">
    <property type="entry name" value="Cell_wall_metabolism_enzyme"/>
</dbReference>
<name>A7I3V5_CAMHC</name>
<evidence type="ECO:0000256" key="2">
    <source>
        <dbReference type="SAM" id="Phobius"/>
    </source>
</evidence>